<dbReference type="InterPro" id="IPR000477">
    <property type="entry name" value="RT_dom"/>
</dbReference>
<evidence type="ECO:0000313" key="3">
    <source>
        <dbReference type="Proteomes" id="UP001281410"/>
    </source>
</evidence>
<keyword evidence="3" id="KW-1185">Reference proteome</keyword>
<comment type="caution">
    <text evidence="2">The sequence shown here is derived from an EMBL/GenBank/DDBJ whole genome shotgun (WGS) entry which is preliminary data.</text>
</comment>
<protein>
    <recommendedName>
        <fullName evidence="1">Reverse transcriptase domain-containing protein</fullName>
    </recommendedName>
</protein>
<evidence type="ECO:0000259" key="1">
    <source>
        <dbReference type="Pfam" id="PF00078"/>
    </source>
</evidence>
<evidence type="ECO:0000313" key="2">
    <source>
        <dbReference type="EMBL" id="KAK3210856.1"/>
    </source>
</evidence>
<organism evidence="2 3">
    <name type="scientific">Dipteronia sinensis</name>
    <dbReference type="NCBI Taxonomy" id="43782"/>
    <lineage>
        <taxon>Eukaryota</taxon>
        <taxon>Viridiplantae</taxon>
        <taxon>Streptophyta</taxon>
        <taxon>Embryophyta</taxon>
        <taxon>Tracheophyta</taxon>
        <taxon>Spermatophyta</taxon>
        <taxon>Magnoliopsida</taxon>
        <taxon>eudicotyledons</taxon>
        <taxon>Gunneridae</taxon>
        <taxon>Pentapetalae</taxon>
        <taxon>rosids</taxon>
        <taxon>malvids</taxon>
        <taxon>Sapindales</taxon>
        <taxon>Sapindaceae</taxon>
        <taxon>Hippocastanoideae</taxon>
        <taxon>Acereae</taxon>
        <taxon>Dipteronia</taxon>
    </lineage>
</organism>
<accession>A0AAE0AC19</accession>
<dbReference type="Proteomes" id="UP001281410">
    <property type="component" value="Unassembled WGS sequence"/>
</dbReference>
<dbReference type="Pfam" id="PF00078">
    <property type="entry name" value="RVT_1"/>
    <property type="match status" value="1"/>
</dbReference>
<proteinExistence type="predicted"/>
<name>A0AAE0AC19_9ROSI</name>
<feature type="domain" description="Reverse transcriptase" evidence="1">
    <location>
        <begin position="6"/>
        <end position="112"/>
    </location>
</feature>
<reference evidence="2" key="1">
    <citation type="journal article" date="2023" name="Plant J.">
        <title>Genome sequences and population genomics provide insights into the demographic history, inbreeding, and mutation load of two 'living fossil' tree species of Dipteronia.</title>
        <authorList>
            <person name="Feng Y."/>
            <person name="Comes H.P."/>
            <person name="Chen J."/>
            <person name="Zhu S."/>
            <person name="Lu R."/>
            <person name="Zhang X."/>
            <person name="Li P."/>
            <person name="Qiu J."/>
            <person name="Olsen K.M."/>
            <person name="Qiu Y."/>
        </authorList>
    </citation>
    <scope>NUCLEOTIDE SEQUENCE</scope>
    <source>
        <strain evidence="2">NBL</strain>
    </source>
</reference>
<dbReference type="AlphaFoldDB" id="A0AAE0AC19"/>
<sequence>MPSQTEKKRKRTKSSMAIKLDMSKAYDRVEWLFLEGMMGKLGFSSRWTGLLMRCVSSVTYSILINGEVSGNITPTRGLRQGDPLSLFLLLICAEGLTSLIQKAQVRVKTILVEYAKASGQVINVDKSAMCISYSFTARDGANLAATMGIKFVESHENYLGLPCFTGRSKGKLFANTVDLVWGKIKGWGEKLLSVAGKRF</sequence>
<dbReference type="PANTHER" id="PTHR33116">
    <property type="entry name" value="REVERSE TRANSCRIPTASE ZINC-BINDING DOMAIN-CONTAINING PROTEIN-RELATED-RELATED"/>
    <property type="match status" value="1"/>
</dbReference>
<dbReference type="EMBL" id="JANJYJ010000005">
    <property type="protein sequence ID" value="KAK3210856.1"/>
    <property type="molecule type" value="Genomic_DNA"/>
</dbReference>
<gene>
    <name evidence="2" type="ORF">Dsin_015562</name>
</gene>
<dbReference type="PANTHER" id="PTHR33116:SF86">
    <property type="entry name" value="REVERSE TRANSCRIPTASE DOMAIN-CONTAINING PROTEIN"/>
    <property type="match status" value="1"/>
</dbReference>